<dbReference type="Pfam" id="PF00067">
    <property type="entry name" value="p450"/>
    <property type="match status" value="1"/>
</dbReference>
<keyword evidence="6 8" id="KW-0503">Monooxygenase</keyword>
<proteinExistence type="inferred from homology"/>
<evidence type="ECO:0000256" key="8">
    <source>
        <dbReference type="RuleBase" id="RU000461"/>
    </source>
</evidence>
<dbReference type="RefSeq" id="XP_064700352.1">
    <property type="nucleotide sequence ID" value="XM_064854126.1"/>
</dbReference>
<evidence type="ECO:0000256" key="7">
    <source>
        <dbReference type="PIRSR" id="PIRSR602401-1"/>
    </source>
</evidence>
<comment type="similarity">
    <text evidence="2 8">Belongs to the cytochrome P450 family.</text>
</comment>
<dbReference type="FunFam" id="1.10.630.10:FF:000050">
    <property type="entry name" value="Cytochrome P450 monooxygenase"/>
    <property type="match status" value="1"/>
</dbReference>
<feature type="transmembrane region" description="Helical" evidence="9">
    <location>
        <begin position="12"/>
        <end position="33"/>
    </location>
</feature>
<dbReference type="InterPro" id="IPR036396">
    <property type="entry name" value="Cyt_P450_sf"/>
</dbReference>
<dbReference type="GO" id="GO:0004497">
    <property type="term" value="F:monooxygenase activity"/>
    <property type="evidence" value="ECO:0007669"/>
    <property type="project" value="UniProtKB-KW"/>
</dbReference>
<reference evidence="10 11" key="1">
    <citation type="submission" date="2023-08" db="EMBL/GenBank/DDBJ databases">
        <title>Black Yeasts Isolated from many extreme environments.</title>
        <authorList>
            <person name="Coleine C."/>
            <person name="Stajich J.E."/>
            <person name="Selbmann L."/>
        </authorList>
    </citation>
    <scope>NUCLEOTIDE SEQUENCE [LARGE SCALE GENOMIC DNA]</scope>
    <source>
        <strain evidence="10 11">CCFEE 5792</strain>
    </source>
</reference>
<dbReference type="PRINTS" id="PR00385">
    <property type="entry name" value="P450"/>
</dbReference>
<dbReference type="Gene3D" id="1.10.630.10">
    <property type="entry name" value="Cytochrome P450"/>
    <property type="match status" value="1"/>
</dbReference>
<evidence type="ECO:0000256" key="9">
    <source>
        <dbReference type="SAM" id="Phobius"/>
    </source>
</evidence>
<evidence type="ECO:0000256" key="6">
    <source>
        <dbReference type="ARBA" id="ARBA00023033"/>
    </source>
</evidence>
<evidence type="ECO:0000313" key="11">
    <source>
        <dbReference type="Proteomes" id="UP001358417"/>
    </source>
</evidence>
<dbReference type="PANTHER" id="PTHR24305">
    <property type="entry name" value="CYTOCHROME P450"/>
    <property type="match status" value="1"/>
</dbReference>
<name>A0AAV9MVS1_9EURO</name>
<evidence type="ECO:0000256" key="4">
    <source>
        <dbReference type="ARBA" id="ARBA00023002"/>
    </source>
</evidence>
<dbReference type="AlphaFoldDB" id="A0AAV9MVS1"/>
<dbReference type="GeneID" id="89978747"/>
<keyword evidence="5 7" id="KW-0408">Iron</keyword>
<dbReference type="CDD" id="cd11060">
    <property type="entry name" value="CYP57A1-like"/>
    <property type="match status" value="1"/>
</dbReference>
<keyword evidence="9" id="KW-1133">Transmembrane helix</keyword>
<dbReference type="InterPro" id="IPR002401">
    <property type="entry name" value="Cyt_P450_E_grp-I"/>
</dbReference>
<keyword evidence="4 8" id="KW-0560">Oxidoreductase</keyword>
<keyword evidence="7 8" id="KW-0349">Heme</keyword>
<keyword evidence="9" id="KW-0812">Transmembrane</keyword>
<sequence>MFLYKVVRTLSVIPLWISAPTLVLIYLAAWIFYARTLHPLAKIPGPFWASVTRGWIVWRTYQGDMDHTQRALHQKYGYLVRIAPNEIACAYPNAIKQIYRMQNSPKKTDFYPPWGNKTFSKYPDHFSNTDEKLHAERRRIVNQVYTLSNVLQSEMYIDKCSALFIQRLGEYVDAGKIIDLGDWLQMYAFDVIGELYFGKMFGFMEQRTDYESYIASLDMLVPLITLAAVAPSYTRPLILVSSIISPAIRKAMKAIDHIATAARSCVATRSMQLAAGESVRRDLLSQLFDISHTKGEKVDFGLGEITYEAYVGLFAGSDTTAIAMRSILYHLLKNESVYDDLMAEIDAADARGELSTPVKFAEANKLPLLCACIKEGMRLHPSVGLTMPRIAPLGGLEICDVVIPEGYRIGMNAAVVQYDKSIFGADANEFRPSRWLHGDAAKMDKYMLHFGAGTRTCIGKNISLSEIHKLLPHVLRSFKLKLATDKPWKTSDLWFNKQTGILVNLKRRALSSK</sequence>
<comment type="caution">
    <text evidence="10">The sequence shown here is derived from an EMBL/GenBank/DDBJ whole genome shotgun (WGS) entry which is preliminary data.</text>
</comment>
<evidence type="ECO:0000256" key="2">
    <source>
        <dbReference type="ARBA" id="ARBA00010617"/>
    </source>
</evidence>
<evidence type="ECO:0000256" key="5">
    <source>
        <dbReference type="ARBA" id="ARBA00023004"/>
    </source>
</evidence>
<dbReference type="GO" id="GO:0005506">
    <property type="term" value="F:iron ion binding"/>
    <property type="evidence" value="ECO:0007669"/>
    <property type="project" value="InterPro"/>
</dbReference>
<keyword evidence="3 7" id="KW-0479">Metal-binding</keyword>
<evidence type="ECO:0008006" key="12">
    <source>
        <dbReference type="Google" id="ProtNLM"/>
    </source>
</evidence>
<dbReference type="SUPFAM" id="SSF48264">
    <property type="entry name" value="Cytochrome P450"/>
    <property type="match status" value="1"/>
</dbReference>
<dbReference type="GO" id="GO:0016705">
    <property type="term" value="F:oxidoreductase activity, acting on paired donors, with incorporation or reduction of molecular oxygen"/>
    <property type="evidence" value="ECO:0007669"/>
    <property type="project" value="InterPro"/>
</dbReference>
<dbReference type="PRINTS" id="PR00463">
    <property type="entry name" value="EP450I"/>
</dbReference>
<dbReference type="InterPro" id="IPR050121">
    <property type="entry name" value="Cytochrome_P450_monoxygenase"/>
</dbReference>
<keyword evidence="11" id="KW-1185">Reference proteome</keyword>
<comment type="cofactor">
    <cofactor evidence="1 7">
        <name>heme</name>
        <dbReference type="ChEBI" id="CHEBI:30413"/>
    </cofactor>
</comment>
<keyword evidence="9" id="KW-0472">Membrane</keyword>
<protein>
    <recommendedName>
        <fullName evidence="12">Cytochrome P450 oxidoreductase</fullName>
    </recommendedName>
</protein>
<evidence type="ECO:0000313" key="10">
    <source>
        <dbReference type="EMBL" id="KAK5044698.1"/>
    </source>
</evidence>
<dbReference type="InterPro" id="IPR001128">
    <property type="entry name" value="Cyt_P450"/>
</dbReference>
<dbReference type="EMBL" id="JAVRRD010000045">
    <property type="protein sequence ID" value="KAK5044698.1"/>
    <property type="molecule type" value="Genomic_DNA"/>
</dbReference>
<evidence type="ECO:0000256" key="1">
    <source>
        <dbReference type="ARBA" id="ARBA00001971"/>
    </source>
</evidence>
<dbReference type="GO" id="GO:0020037">
    <property type="term" value="F:heme binding"/>
    <property type="evidence" value="ECO:0007669"/>
    <property type="project" value="InterPro"/>
</dbReference>
<dbReference type="PANTHER" id="PTHR24305:SF229">
    <property type="entry name" value="P450, PUTATIVE (EUROFUNG)-RELATED"/>
    <property type="match status" value="1"/>
</dbReference>
<accession>A0AAV9MVS1</accession>
<organism evidence="10 11">
    <name type="scientific">Exophiala bonariae</name>
    <dbReference type="NCBI Taxonomy" id="1690606"/>
    <lineage>
        <taxon>Eukaryota</taxon>
        <taxon>Fungi</taxon>
        <taxon>Dikarya</taxon>
        <taxon>Ascomycota</taxon>
        <taxon>Pezizomycotina</taxon>
        <taxon>Eurotiomycetes</taxon>
        <taxon>Chaetothyriomycetidae</taxon>
        <taxon>Chaetothyriales</taxon>
        <taxon>Herpotrichiellaceae</taxon>
        <taxon>Exophiala</taxon>
    </lineage>
</organism>
<gene>
    <name evidence="10" type="ORF">LTR84_010590</name>
</gene>
<dbReference type="Proteomes" id="UP001358417">
    <property type="component" value="Unassembled WGS sequence"/>
</dbReference>
<dbReference type="InterPro" id="IPR017972">
    <property type="entry name" value="Cyt_P450_CS"/>
</dbReference>
<evidence type="ECO:0000256" key="3">
    <source>
        <dbReference type="ARBA" id="ARBA00022723"/>
    </source>
</evidence>
<dbReference type="PROSITE" id="PS00086">
    <property type="entry name" value="CYTOCHROME_P450"/>
    <property type="match status" value="1"/>
</dbReference>
<feature type="binding site" description="axial binding residue" evidence="7">
    <location>
        <position position="457"/>
    </location>
    <ligand>
        <name>heme</name>
        <dbReference type="ChEBI" id="CHEBI:30413"/>
    </ligand>
    <ligandPart>
        <name>Fe</name>
        <dbReference type="ChEBI" id="CHEBI:18248"/>
    </ligandPart>
</feature>